<dbReference type="Proteomes" id="UP000617734">
    <property type="component" value="Unassembled WGS sequence"/>
</dbReference>
<dbReference type="RefSeq" id="WP_190215513.1">
    <property type="nucleotide sequence ID" value="NZ_BNBO01000081.1"/>
</dbReference>
<evidence type="ECO:0008006" key="5">
    <source>
        <dbReference type="Google" id="ProtNLM"/>
    </source>
</evidence>
<evidence type="ECO:0000256" key="1">
    <source>
        <dbReference type="SAM" id="MobiDB-lite"/>
    </source>
</evidence>
<dbReference type="GeneID" id="95357859"/>
<organism evidence="3 4">
    <name type="scientific">Kitasatospora indigofera</name>
    <dbReference type="NCBI Taxonomy" id="67307"/>
    <lineage>
        <taxon>Bacteria</taxon>
        <taxon>Bacillati</taxon>
        <taxon>Actinomycetota</taxon>
        <taxon>Actinomycetes</taxon>
        <taxon>Kitasatosporales</taxon>
        <taxon>Streptomycetaceae</taxon>
        <taxon>Kitasatospora</taxon>
    </lineage>
</organism>
<evidence type="ECO:0000256" key="2">
    <source>
        <dbReference type="SAM" id="Phobius"/>
    </source>
</evidence>
<keyword evidence="2" id="KW-0472">Membrane</keyword>
<comment type="caution">
    <text evidence="3">The sequence shown here is derived from an EMBL/GenBank/DDBJ whole genome shotgun (WGS) entry which is preliminary data.</text>
</comment>
<feature type="transmembrane region" description="Helical" evidence="2">
    <location>
        <begin position="47"/>
        <end position="71"/>
    </location>
</feature>
<evidence type="ECO:0000313" key="4">
    <source>
        <dbReference type="Proteomes" id="UP000617734"/>
    </source>
</evidence>
<name>A0A918YVN1_9ACTN</name>
<gene>
    <name evidence="3" type="ORF">GCM10018781_76310</name>
</gene>
<sequence length="147" mass="15097">MTRGAMDRFEQELVRMMREGQEETPYEDRHRSRLHAGVQARRRVRTAWAAAGSVLTATGLCVALLLVAGSFSGGGPAGPRPRPLVSAESVTMTSPGHPASTAQGAPAPYRLSTPGPTPGPGRISVPGPATGPSPISLPRPGTGGPVG</sequence>
<dbReference type="EMBL" id="BNBO01000081">
    <property type="protein sequence ID" value="GHE25185.1"/>
    <property type="molecule type" value="Genomic_DNA"/>
</dbReference>
<feature type="region of interest" description="Disordered" evidence="1">
    <location>
        <begin position="71"/>
        <end position="147"/>
    </location>
</feature>
<accession>A0A918YVN1</accession>
<keyword evidence="4" id="KW-1185">Reference proteome</keyword>
<reference evidence="3" key="2">
    <citation type="submission" date="2020-09" db="EMBL/GenBank/DDBJ databases">
        <authorList>
            <person name="Sun Q."/>
            <person name="Ohkuma M."/>
        </authorList>
    </citation>
    <scope>NUCLEOTIDE SEQUENCE</scope>
    <source>
        <strain evidence="3">JCM 4646</strain>
    </source>
</reference>
<keyword evidence="2" id="KW-0812">Transmembrane</keyword>
<protein>
    <recommendedName>
        <fullName evidence="5">Cellulase</fullName>
    </recommendedName>
</protein>
<keyword evidence="2" id="KW-1133">Transmembrane helix</keyword>
<proteinExistence type="predicted"/>
<dbReference type="AlphaFoldDB" id="A0A918YVN1"/>
<evidence type="ECO:0000313" key="3">
    <source>
        <dbReference type="EMBL" id="GHE25185.1"/>
    </source>
</evidence>
<reference evidence="3" key="1">
    <citation type="journal article" date="2014" name="Int. J. Syst. Evol. Microbiol.">
        <title>Complete genome sequence of Corynebacterium casei LMG S-19264T (=DSM 44701T), isolated from a smear-ripened cheese.</title>
        <authorList>
            <consortium name="US DOE Joint Genome Institute (JGI-PGF)"/>
            <person name="Walter F."/>
            <person name="Albersmeier A."/>
            <person name="Kalinowski J."/>
            <person name="Ruckert C."/>
        </authorList>
    </citation>
    <scope>NUCLEOTIDE SEQUENCE</scope>
    <source>
        <strain evidence="3">JCM 4646</strain>
    </source>
</reference>